<dbReference type="CDD" id="cd00693">
    <property type="entry name" value="secretory_peroxidase"/>
    <property type="match status" value="1"/>
</dbReference>
<dbReference type="FunFam" id="1.10.520.10:FF:000001">
    <property type="entry name" value="Peroxidase"/>
    <property type="match status" value="1"/>
</dbReference>
<dbReference type="InterPro" id="IPR010255">
    <property type="entry name" value="Haem_peroxidase_sf"/>
</dbReference>
<evidence type="ECO:0000256" key="16">
    <source>
        <dbReference type="PIRSR" id="PIRSR600823-1"/>
    </source>
</evidence>
<feature type="signal peptide" evidence="21">
    <location>
        <begin position="1"/>
        <end position="25"/>
    </location>
</feature>
<evidence type="ECO:0000256" key="8">
    <source>
        <dbReference type="ARBA" id="ARBA00022723"/>
    </source>
</evidence>
<dbReference type="PROSITE" id="PS50873">
    <property type="entry name" value="PEROXIDASE_4"/>
    <property type="match status" value="1"/>
</dbReference>
<comment type="similarity">
    <text evidence="21">Belongs to the peroxidase family. Classical plant (class III) peroxidase subfamily.</text>
</comment>
<feature type="chain" id="PRO_5043112117" description="Peroxidase" evidence="21">
    <location>
        <begin position="26"/>
        <end position="331"/>
    </location>
</feature>
<feature type="active site" description="Proton acceptor" evidence="16">
    <location>
        <position position="67"/>
    </location>
</feature>
<comment type="subcellular location">
    <subcellularLocation>
        <location evidence="21">Secreted</location>
    </subcellularLocation>
</comment>
<organism evidence="23 24">
    <name type="scientific">Solanum pinnatisectum</name>
    <name type="common">tansyleaf nightshade</name>
    <dbReference type="NCBI Taxonomy" id="50273"/>
    <lineage>
        <taxon>Eukaryota</taxon>
        <taxon>Viridiplantae</taxon>
        <taxon>Streptophyta</taxon>
        <taxon>Embryophyta</taxon>
        <taxon>Tracheophyta</taxon>
        <taxon>Spermatophyta</taxon>
        <taxon>Magnoliopsida</taxon>
        <taxon>eudicotyledons</taxon>
        <taxon>Gunneridae</taxon>
        <taxon>Pentapetalae</taxon>
        <taxon>asterids</taxon>
        <taxon>lamiids</taxon>
        <taxon>Solanales</taxon>
        <taxon>Solanaceae</taxon>
        <taxon>Solanoideae</taxon>
        <taxon>Solaneae</taxon>
        <taxon>Solanum</taxon>
    </lineage>
</organism>
<dbReference type="GO" id="GO:0006979">
    <property type="term" value="P:response to oxidative stress"/>
    <property type="evidence" value="ECO:0007669"/>
    <property type="project" value="UniProtKB-UniRule"/>
</dbReference>
<keyword evidence="5 21" id="KW-0964">Secreted</keyword>
<name>A0AAV9KKT1_9SOLN</name>
<reference evidence="23 24" key="1">
    <citation type="submission" date="2023-10" db="EMBL/GenBank/DDBJ databases">
        <title>Genome-Wide Identification Analysis in wild type Solanum Pinnatisectum Reveals Some Genes Defensing Phytophthora Infestans.</title>
        <authorList>
            <person name="Sun C."/>
        </authorList>
    </citation>
    <scope>NUCLEOTIDE SEQUENCE [LARGE SCALE GENOMIC DNA]</scope>
    <source>
        <strain evidence="23">LQN</strain>
        <tissue evidence="23">Leaf</tissue>
    </source>
</reference>
<evidence type="ECO:0000256" key="3">
    <source>
        <dbReference type="ARBA" id="ARBA00006873"/>
    </source>
</evidence>
<comment type="cofactor">
    <cofactor evidence="18 21">
        <name>Ca(2+)</name>
        <dbReference type="ChEBI" id="CHEBI:29108"/>
    </cofactor>
    <text evidence="18 21">Binds 2 calcium ions per subunit.</text>
</comment>
<feature type="binding site" evidence="18">
    <location>
        <position position="77"/>
    </location>
    <ligand>
        <name>Ca(2+)</name>
        <dbReference type="ChEBI" id="CHEBI:29108"/>
        <label>1</label>
    </ligand>
</feature>
<evidence type="ECO:0000256" key="2">
    <source>
        <dbReference type="ARBA" id="ARBA00002322"/>
    </source>
</evidence>
<dbReference type="GO" id="GO:0005576">
    <property type="term" value="C:extracellular region"/>
    <property type="evidence" value="ECO:0007669"/>
    <property type="project" value="UniProtKB-SubCell"/>
</dbReference>
<evidence type="ECO:0000256" key="14">
    <source>
        <dbReference type="ARBA" id="ARBA00023180"/>
    </source>
</evidence>
<dbReference type="Gene3D" id="1.10.420.10">
    <property type="entry name" value="Peroxidase, domain 2"/>
    <property type="match status" value="1"/>
</dbReference>
<evidence type="ECO:0000256" key="4">
    <source>
        <dbReference type="ARBA" id="ARBA00012313"/>
    </source>
</evidence>
<comment type="similarity">
    <text evidence="3">Belongs to the peroxidase family. Ascorbate peroxidase subfamily.</text>
</comment>
<dbReference type="AlphaFoldDB" id="A0AAV9KKT1"/>
<evidence type="ECO:0000313" key="24">
    <source>
        <dbReference type="Proteomes" id="UP001311915"/>
    </source>
</evidence>
<comment type="function">
    <text evidence="2">Removal of H(2)O(2), oxidation of toxic reductants, biosynthesis and degradation of lignin, suberization, auxin catabolism, response to environmental stresses such as wounding, pathogen attack and oxidative stress. These functions might be dependent on each isozyme/isoform in each plant tissue.</text>
</comment>
<keyword evidence="11 21" id="KW-0560">Oxidoreductase</keyword>
<dbReference type="InterPro" id="IPR002016">
    <property type="entry name" value="Haem_peroxidase"/>
</dbReference>
<dbReference type="PRINTS" id="PR00461">
    <property type="entry name" value="PLPEROXIDASE"/>
</dbReference>
<feature type="binding site" evidence="18">
    <location>
        <position position="75"/>
    </location>
    <ligand>
        <name>Ca(2+)</name>
        <dbReference type="ChEBI" id="CHEBI:29108"/>
        <label>1</label>
    </ligand>
</feature>
<evidence type="ECO:0000256" key="19">
    <source>
        <dbReference type="PIRSR" id="PIRSR600823-4"/>
    </source>
</evidence>
<evidence type="ECO:0000256" key="11">
    <source>
        <dbReference type="ARBA" id="ARBA00023002"/>
    </source>
</evidence>
<dbReference type="PROSITE" id="PS00435">
    <property type="entry name" value="PEROXIDASE_1"/>
    <property type="match status" value="1"/>
</dbReference>
<keyword evidence="8 18" id="KW-0479">Metal-binding</keyword>
<feature type="disulfide bond" evidence="20">
    <location>
        <begin position="202"/>
        <end position="236"/>
    </location>
</feature>
<feature type="binding site" description="axial binding residue" evidence="18">
    <location>
        <position position="195"/>
    </location>
    <ligand>
        <name>heme b</name>
        <dbReference type="ChEBI" id="CHEBI:60344"/>
    </ligand>
    <ligandPart>
        <name>Fe</name>
        <dbReference type="ChEBI" id="CHEBI:18248"/>
    </ligandPart>
</feature>
<gene>
    <name evidence="23" type="ORF">R3W88_019978</name>
</gene>
<keyword evidence="9 21" id="KW-0732">Signal</keyword>
<keyword evidence="6 21" id="KW-0575">Peroxidase</keyword>
<feature type="disulfide bond" evidence="20">
    <location>
        <begin position="36"/>
        <end position="117"/>
    </location>
</feature>
<dbReference type="EC" id="1.11.1.7" evidence="4 21"/>
<evidence type="ECO:0000256" key="1">
    <source>
        <dbReference type="ARBA" id="ARBA00000189"/>
    </source>
</evidence>
<feature type="binding site" evidence="18">
    <location>
        <position position="196"/>
    </location>
    <ligand>
        <name>Ca(2+)</name>
        <dbReference type="ChEBI" id="CHEBI:29108"/>
        <label>2</label>
    </ligand>
</feature>
<feature type="disulfide bond" evidence="20">
    <location>
        <begin position="123"/>
        <end position="326"/>
    </location>
</feature>
<dbReference type="PRINTS" id="PR00458">
    <property type="entry name" value="PEROXIDASE"/>
</dbReference>
<evidence type="ECO:0000256" key="9">
    <source>
        <dbReference type="ARBA" id="ARBA00022729"/>
    </source>
</evidence>
<accession>A0AAV9KKT1</accession>
<keyword evidence="13 20" id="KW-1015">Disulfide bond</keyword>
<dbReference type="Proteomes" id="UP001311915">
    <property type="component" value="Unassembled WGS sequence"/>
</dbReference>
<dbReference type="InterPro" id="IPR019794">
    <property type="entry name" value="Peroxidases_AS"/>
</dbReference>
<evidence type="ECO:0000256" key="13">
    <source>
        <dbReference type="ARBA" id="ARBA00023157"/>
    </source>
</evidence>
<dbReference type="InterPro" id="IPR000823">
    <property type="entry name" value="Peroxidase_pln"/>
</dbReference>
<dbReference type="GO" id="GO:0020037">
    <property type="term" value="F:heme binding"/>
    <property type="evidence" value="ECO:0007669"/>
    <property type="project" value="UniProtKB-UniRule"/>
</dbReference>
<evidence type="ECO:0000256" key="10">
    <source>
        <dbReference type="ARBA" id="ARBA00022837"/>
    </source>
</evidence>
<evidence type="ECO:0000259" key="22">
    <source>
        <dbReference type="PROSITE" id="PS50873"/>
    </source>
</evidence>
<evidence type="ECO:0000256" key="6">
    <source>
        <dbReference type="ARBA" id="ARBA00022559"/>
    </source>
</evidence>
<comment type="caution">
    <text evidence="23">The sequence shown here is derived from an EMBL/GenBank/DDBJ whole genome shotgun (WGS) entry which is preliminary data.</text>
</comment>
<dbReference type="GO" id="GO:0140825">
    <property type="term" value="F:lactoperoxidase activity"/>
    <property type="evidence" value="ECO:0007669"/>
    <property type="project" value="UniProtKB-EC"/>
</dbReference>
<keyword evidence="7 21" id="KW-0349">Heme</keyword>
<keyword evidence="24" id="KW-1185">Reference proteome</keyword>
<evidence type="ECO:0000256" key="18">
    <source>
        <dbReference type="PIRSR" id="PIRSR600823-3"/>
    </source>
</evidence>
<feature type="binding site" evidence="18">
    <location>
        <position position="73"/>
    </location>
    <ligand>
        <name>Ca(2+)</name>
        <dbReference type="ChEBI" id="CHEBI:29108"/>
        <label>1</label>
    </ligand>
</feature>
<keyword evidence="14" id="KW-0325">Glycoprotein</keyword>
<proteinExistence type="inferred from homology"/>
<dbReference type="GO" id="GO:0046872">
    <property type="term" value="F:metal ion binding"/>
    <property type="evidence" value="ECO:0007669"/>
    <property type="project" value="UniProtKB-UniRule"/>
</dbReference>
<dbReference type="GO" id="GO:0042744">
    <property type="term" value="P:hydrogen peroxide catabolic process"/>
    <property type="evidence" value="ECO:0007669"/>
    <property type="project" value="UniProtKB-KW"/>
</dbReference>
<evidence type="ECO:0000256" key="5">
    <source>
        <dbReference type="ARBA" id="ARBA00022525"/>
    </source>
</evidence>
<evidence type="ECO:0000256" key="20">
    <source>
        <dbReference type="PIRSR" id="PIRSR600823-5"/>
    </source>
</evidence>
<evidence type="ECO:0000256" key="12">
    <source>
        <dbReference type="ARBA" id="ARBA00023004"/>
    </source>
</evidence>
<dbReference type="PANTHER" id="PTHR31235">
    <property type="entry name" value="PEROXIDASE 25-RELATED"/>
    <property type="match status" value="1"/>
</dbReference>
<feature type="binding site" evidence="18">
    <location>
        <position position="68"/>
    </location>
    <ligand>
        <name>Ca(2+)</name>
        <dbReference type="ChEBI" id="CHEBI:29108"/>
        <label>1</label>
    </ligand>
</feature>
<dbReference type="InterPro" id="IPR033905">
    <property type="entry name" value="Secretory_peroxidase"/>
</dbReference>
<feature type="binding site" evidence="18">
    <location>
        <position position="249"/>
    </location>
    <ligand>
        <name>Ca(2+)</name>
        <dbReference type="ChEBI" id="CHEBI:29108"/>
        <label>2</label>
    </ligand>
</feature>
<protein>
    <recommendedName>
        <fullName evidence="4 21">Peroxidase</fullName>
        <ecNumber evidence="4 21">1.11.1.7</ecNumber>
    </recommendedName>
</protein>
<feature type="disulfide bond" evidence="20">
    <location>
        <begin position="69"/>
        <end position="74"/>
    </location>
</feature>
<keyword evidence="10 18" id="KW-0106">Calcium</keyword>
<dbReference type="PROSITE" id="PS00436">
    <property type="entry name" value="PEROXIDASE_2"/>
    <property type="match status" value="1"/>
</dbReference>
<dbReference type="InterPro" id="IPR019793">
    <property type="entry name" value="Peroxidases_heam-ligand_BS"/>
</dbReference>
<evidence type="ECO:0000256" key="15">
    <source>
        <dbReference type="ARBA" id="ARBA00023324"/>
    </source>
</evidence>
<keyword evidence="12 18" id="KW-0408">Iron</keyword>
<dbReference type="FunFam" id="1.10.420.10:FF:000008">
    <property type="entry name" value="Peroxidase"/>
    <property type="match status" value="1"/>
</dbReference>
<keyword evidence="15 21" id="KW-0376">Hydrogen peroxide</keyword>
<evidence type="ECO:0000256" key="7">
    <source>
        <dbReference type="ARBA" id="ARBA00022617"/>
    </source>
</evidence>
<evidence type="ECO:0000256" key="17">
    <source>
        <dbReference type="PIRSR" id="PIRSR600823-2"/>
    </source>
</evidence>
<feature type="binding site" evidence="18">
    <location>
        <position position="91"/>
    </location>
    <ligand>
        <name>Ca(2+)</name>
        <dbReference type="ChEBI" id="CHEBI:29108"/>
        <label>1</label>
    </ligand>
</feature>
<dbReference type="Gene3D" id="1.10.520.10">
    <property type="match status" value="1"/>
</dbReference>
<dbReference type="Pfam" id="PF00141">
    <property type="entry name" value="peroxidase"/>
    <property type="match status" value="1"/>
</dbReference>
<sequence>MSKFGDLDNFLVLCILLGIVGSSYGQLQLNFYAKSCPQAEKIIQDYVQKQIPSAPSLAAALLRLHFHDCFVRGCDGSVLLNFTSSTKNQTEKVAVPNQTLRGFSFIDGVKKALEAECPGVVSCADIVALVARDSVVVTGGPYWKVPTGRRDGRISNASEALANIPPPTSNFSSLQTSFASKGLDLKDLVLLSGAHTIGVSHCPSFSSRLYNFTGVWGKKDPSLDSEYASNLKMKKCRSINDNTTIVEMDPGSSSKFDLSYFQLVLKRKGLFQSDAALTTSATTKSFINQLVQGSLKQFYAEFGIAMEKMGKIEVKTGSAGEIRKHCAAVNT</sequence>
<evidence type="ECO:0000313" key="23">
    <source>
        <dbReference type="EMBL" id="KAK4714071.1"/>
    </source>
</evidence>
<feature type="binding site" evidence="18">
    <location>
        <position position="71"/>
    </location>
    <ligand>
        <name>Ca(2+)</name>
        <dbReference type="ChEBI" id="CHEBI:29108"/>
        <label>1</label>
    </ligand>
</feature>
<feature type="domain" description="Plant heme peroxidase family profile" evidence="22">
    <location>
        <begin position="26"/>
        <end position="330"/>
    </location>
</feature>
<feature type="binding site" evidence="18">
    <location>
        <position position="257"/>
    </location>
    <ligand>
        <name>Ca(2+)</name>
        <dbReference type="ChEBI" id="CHEBI:29108"/>
        <label>2</label>
    </ligand>
</feature>
<dbReference type="EMBL" id="JAWPEI010000010">
    <property type="protein sequence ID" value="KAK4714071.1"/>
    <property type="molecule type" value="Genomic_DNA"/>
</dbReference>
<feature type="site" description="Transition state stabilizer" evidence="19">
    <location>
        <position position="63"/>
    </location>
</feature>
<feature type="binding site" evidence="17">
    <location>
        <position position="165"/>
    </location>
    <ligand>
        <name>substrate</name>
    </ligand>
</feature>
<comment type="catalytic activity">
    <reaction evidence="1 21">
        <text>2 a phenolic donor + H2O2 = 2 a phenolic radical donor + 2 H2O</text>
        <dbReference type="Rhea" id="RHEA:56136"/>
        <dbReference type="ChEBI" id="CHEBI:15377"/>
        <dbReference type="ChEBI" id="CHEBI:16240"/>
        <dbReference type="ChEBI" id="CHEBI:139520"/>
        <dbReference type="ChEBI" id="CHEBI:139521"/>
        <dbReference type="EC" id="1.11.1.7"/>
    </reaction>
</comment>
<comment type="cofactor">
    <cofactor evidence="18 21">
        <name>heme b</name>
        <dbReference type="ChEBI" id="CHEBI:60344"/>
    </cofactor>
    <text evidence="18 21">Binds 1 heme b (iron(II)-protoporphyrin IX) group per subunit.</text>
</comment>
<evidence type="ECO:0000256" key="21">
    <source>
        <dbReference type="RuleBase" id="RU362060"/>
    </source>
</evidence>
<dbReference type="SUPFAM" id="SSF48113">
    <property type="entry name" value="Heme-dependent peroxidases"/>
    <property type="match status" value="1"/>
</dbReference>